<evidence type="ECO:0000256" key="2">
    <source>
        <dbReference type="PROSITE-ProRule" id="PRU00626"/>
    </source>
</evidence>
<dbReference type="Gene3D" id="3.30.110.60">
    <property type="entry name" value="YhbY-like"/>
    <property type="match status" value="1"/>
</dbReference>
<dbReference type="InterPro" id="IPR035920">
    <property type="entry name" value="YhbY-like_sf"/>
</dbReference>
<keyword evidence="1 2" id="KW-0694">RNA-binding</keyword>
<gene>
    <name evidence="4" type="ORF">B7O98_02820</name>
</gene>
<protein>
    <recommendedName>
        <fullName evidence="3">CRM domain-containing protein</fullName>
    </recommendedName>
</protein>
<comment type="caution">
    <text evidence="4">The sequence shown here is derived from an EMBL/GenBank/DDBJ whole genome shotgun (WGS) entry which is preliminary data.</text>
</comment>
<reference evidence="4 5" key="1">
    <citation type="journal article" date="2018" name="Syst. Appl. Microbiol.">
        <title>A new symbiotic nanoarchaeote (Candidatus Nanoclepta minutus) and its host (Zestosphaera tikiterensis gen. nov., sp. nov.) from a New Zealand hot spring.</title>
        <authorList>
            <person name="St John E."/>
            <person name="Liu Y."/>
            <person name="Podar M."/>
            <person name="Stott M.B."/>
            <person name="Meneghin J."/>
            <person name="Chen Z."/>
            <person name="Lagutin K."/>
            <person name="Mitchell K."/>
            <person name="Reysenbach A.L."/>
        </authorList>
    </citation>
    <scope>NUCLEOTIDE SEQUENCE [LARGE SCALE GENOMIC DNA]</scope>
    <source>
        <strain evidence="4">NZ3</strain>
    </source>
</reference>
<dbReference type="SUPFAM" id="SSF75471">
    <property type="entry name" value="YhbY-like"/>
    <property type="match status" value="1"/>
</dbReference>
<evidence type="ECO:0000313" key="5">
    <source>
        <dbReference type="Proteomes" id="UP000244093"/>
    </source>
</evidence>
<dbReference type="PANTHER" id="PTHR40065:SF3">
    <property type="entry name" value="RNA-BINDING PROTEIN YHBY"/>
    <property type="match status" value="1"/>
</dbReference>
<sequence length="90" mass="10277">MRKKERKVGEVLSEPARVRLGKNGINENVLNEIKRHLDEEKIIKVKVLKSLIKMGYEVNQVAEEVASALNAEIIDVRGHTFTLRSKPKRS</sequence>
<accession>A0A2R7Y761</accession>
<dbReference type="InterPro" id="IPR001890">
    <property type="entry name" value="RNA-binding_CRM"/>
</dbReference>
<evidence type="ECO:0000259" key="3">
    <source>
        <dbReference type="PROSITE" id="PS51295"/>
    </source>
</evidence>
<dbReference type="AlphaFoldDB" id="A0A2R7Y761"/>
<feature type="domain" description="CRM" evidence="3">
    <location>
        <begin position="1"/>
        <end position="90"/>
    </location>
</feature>
<proteinExistence type="predicted"/>
<dbReference type="Pfam" id="PF01985">
    <property type="entry name" value="CRS1_YhbY"/>
    <property type="match status" value="1"/>
</dbReference>
<dbReference type="Proteomes" id="UP000244093">
    <property type="component" value="Unassembled WGS sequence"/>
</dbReference>
<dbReference type="EMBL" id="NBVN01000002">
    <property type="protein sequence ID" value="PUA33375.1"/>
    <property type="molecule type" value="Genomic_DNA"/>
</dbReference>
<dbReference type="InterPro" id="IPR051925">
    <property type="entry name" value="RNA-binding_domain"/>
</dbReference>
<dbReference type="SMART" id="SM01103">
    <property type="entry name" value="CRS1_YhbY"/>
    <property type="match status" value="1"/>
</dbReference>
<evidence type="ECO:0000256" key="1">
    <source>
        <dbReference type="ARBA" id="ARBA00022884"/>
    </source>
</evidence>
<organism evidence="4 5">
    <name type="scientific">Zestosphaera tikiterensis</name>
    <dbReference type="NCBI Taxonomy" id="1973259"/>
    <lineage>
        <taxon>Archaea</taxon>
        <taxon>Thermoproteota</taxon>
        <taxon>Thermoprotei</taxon>
        <taxon>Desulfurococcales</taxon>
        <taxon>Desulfurococcaceae</taxon>
        <taxon>Zestosphaera</taxon>
    </lineage>
</organism>
<evidence type="ECO:0000313" key="4">
    <source>
        <dbReference type="EMBL" id="PUA33375.1"/>
    </source>
</evidence>
<dbReference type="GO" id="GO:0003723">
    <property type="term" value="F:RNA binding"/>
    <property type="evidence" value="ECO:0007669"/>
    <property type="project" value="UniProtKB-UniRule"/>
</dbReference>
<dbReference type="PROSITE" id="PS51295">
    <property type="entry name" value="CRM"/>
    <property type="match status" value="1"/>
</dbReference>
<dbReference type="PANTHER" id="PTHR40065">
    <property type="entry name" value="RNA-BINDING PROTEIN YHBY"/>
    <property type="match status" value="1"/>
</dbReference>
<name>A0A2R7Y761_9CREN</name>